<dbReference type="AlphaFoldDB" id="A0A4Q0MG40"/>
<dbReference type="InterPro" id="IPR050640">
    <property type="entry name" value="Bact_2-comp_sensor_kinase"/>
</dbReference>
<dbReference type="RefSeq" id="WP_128768197.1">
    <property type="nucleotide sequence ID" value="NZ_RXOC01000002.1"/>
</dbReference>
<feature type="transmembrane region" description="Helical" evidence="1">
    <location>
        <begin position="51"/>
        <end position="69"/>
    </location>
</feature>
<evidence type="ECO:0000259" key="2">
    <source>
        <dbReference type="Pfam" id="PF06580"/>
    </source>
</evidence>
<feature type="transmembrane region" description="Helical" evidence="1">
    <location>
        <begin position="116"/>
        <end position="136"/>
    </location>
</feature>
<protein>
    <submittedName>
        <fullName evidence="3">Histidine kinase</fullName>
    </submittedName>
</protein>
<evidence type="ECO:0000313" key="4">
    <source>
        <dbReference type="Proteomes" id="UP000290848"/>
    </source>
</evidence>
<dbReference type="EMBL" id="RXOC01000002">
    <property type="protein sequence ID" value="RXF71949.1"/>
    <property type="molecule type" value="Genomic_DNA"/>
</dbReference>
<dbReference type="Pfam" id="PF06580">
    <property type="entry name" value="His_kinase"/>
    <property type="match status" value="1"/>
</dbReference>
<evidence type="ECO:0000256" key="1">
    <source>
        <dbReference type="SAM" id="Phobius"/>
    </source>
</evidence>
<dbReference type="PANTHER" id="PTHR34220">
    <property type="entry name" value="SENSOR HISTIDINE KINASE YPDA"/>
    <property type="match status" value="1"/>
</dbReference>
<accession>A0A4Q0MG40</accession>
<dbReference type="InterPro" id="IPR010559">
    <property type="entry name" value="Sig_transdc_His_kin_internal"/>
</dbReference>
<gene>
    <name evidence="3" type="ORF">EKH83_04515</name>
</gene>
<dbReference type="GO" id="GO:0016020">
    <property type="term" value="C:membrane"/>
    <property type="evidence" value="ECO:0007669"/>
    <property type="project" value="InterPro"/>
</dbReference>
<name>A0A4Q0MG40_9SPHI</name>
<comment type="caution">
    <text evidence="3">The sequence shown here is derived from an EMBL/GenBank/DDBJ whole genome shotgun (WGS) entry which is preliminary data.</text>
</comment>
<keyword evidence="1" id="KW-1133">Transmembrane helix</keyword>
<dbReference type="PANTHER" id="PTHR34220:SF7">
    <property type="entry name" value="SENSOR HISTIDINE KINASE YPDA"/>
    <property type="match status" value="1"/>
</dbReference>
<keyword evidence="1" id="KW-0472">Membrane</keyword>
<feature type="transmembrane region" description="Helical" evidence="1">
    <location>
        <begin position="81"/>
        <end position="104"/>
    </location>
</feature>
<dbReference type="GO" id="GO:0000155">
    <property type="term" value="F:phosphorelay sensor kinase activity"/>
    <property type="evidence" value="ECO:0007669"/>
    <property type="project" value="InterPro"/>
</dbReference>
<proteinExistence type="predicted"/>
<evidence type="ECO:0000313" key="3">
    <source>
        <dbReference type="EMBL" id="RXF71949.1"/>
    </source>
</evidence>
<sequence>MDKTERQISLYSSLAITTLLNSGKLLALRESGLLSRLWRFDIAEFGFQLTAIFLFCYLFFVLNLGTNSISALRVKNKLGRYLAINGLIFFVFTGTLAMSFRFLFYPEQVPVFFRAIHFSRFGLSLILTGMMVKVMLLMRESGRQARENEQLKSSYMRTELELLKDQMNPHFLFNSLSSLSAVVREDPVLAQQYIVHLSRVFRYALNRPANNLVTVGEELKMVESFAQLFKMRFEDSFRLEVTVDERFTNYKLPHLSLQPLLENAAKHNAATPERPLVVRIVVEDDSINVINNLNPVEAVSNGLGLLNLSERFRILMNQEIIIEKQADVFLVKLPLQHE</sequence>
<keyword evidence="3" id="KW-0418">Kinase</keyword>
<feature type="domain" description="Signal transduction histidine kinase internal region" evidence="2">
    <location>
        <begin position="159"/>
        <end position="237"/>
    </location>
</feature>
<keyword evidence="1" id="KW-0812">Transmembrane</keyword>
<dbReference type="InterPro" id="IPR036890">
    <property type="entry name" value="HATPase_C_sf"/>
</dbReference>
<keyword evidence="3" id="KW-0808">Transferase</keyword>
<organism evidence="3 4">
    <name type="scientific">Arcticibacter tournemirensis</name>
    <dbReference type="NCBI Taxonomy" id="699437"/>
    <lineage>
        <taxon>Bacteria</taxon>
        <taxon>Pseudomonadati</taxon>
        <taxon>Bacteroidota</taxon>
        <taxon>Sphingobacteriia</taxon>
        <taxon>Sphingobacteriales</taxon>
        <taxon>Sphingobacteriaceae</taxon>
        <taxon>Arcticibacter</taxon>
    </lineage>
</organism>
<reference evidence="3 4" key="1">
    <citation type="submission" date="2018-12" db="EMBL/GenBank/DDBJ databases">
        <title>The Draft Genome Sequence of the Soil Bacterium Pedobacter tournemirensis R1.</title>
        <authorList>
            <person name="He J."/>
        </authorList>
    </citation>
    <scope>NUCLEOTIDE SEQUENCE [LARGE SCALE GENOMIC DNA]</scope>
    <source>
        <strain evidence="3 4">R1</strain>
    </source>
</reference>
<dbReference type="Proteomes" id="UP000290848">
    <property type="component" value="Unassembled WGS sequence"/>
</dbReference>
<dbReference type="SUPFAM" id="SSF55874">
    <property type="entry name" value="ATPase domain of HSP90 chaperone/DNA topoisomerase II/histidine kinase"/>
    <property type="match status" value="1"/>
</dbReference>